<evidence type="ECO:0000313" key="6">
    <source>
        <dbReference type="Proteomes" id="UP000801864"/>
    </source>
</evidence>
<feature type="transmembrane region" description="Helical" evidence="3">
    <location>
        <begin position="655"/>
        <end position="681"/>
    </location>
</feature>
<keyword evidence="3" id="KW-0472">Membrane</keyword>
<dbReference type="Proteomes" id="UP000801864">
    <property type="component" value="Unassembled WGS sequence"/>
</dbReference>
<feature type="transmembrane region" description="Helical" evidence="3">
    <location>
        <begin position="770"/>
        <end position="791"/>
    </location>
</feature>
<dbReference type="GO" id="GO:0008270">
    <property type="term" value="F:zinc ion binding"/>
    <property type="evidence" value="ECO:0007669"/>
    <property type="project" value="UniProtKB-KW"/>
</dbReference>
<feature type="compositionally biased region" description="Basic and acidic residues" evidence="2">
    <location>
        <begin position="233"/>
        <end position="248"/>
    </location>
</feature>
<feature type="domain" description="C2H2-type" evidence="4">
    <location>
        <begin position="177"/>
        <end position="204"/>
    </location>
</feature>
<feature type="transmembrane region" description="Helical" evidence="3">
    <location>
        <begin position="701"/>
        <end position="722"/>
    </location>
</feature>
<feature type="compositionally biased region" description="Low complexity" evidence="2">
    <location>
        <begin position="19"/>
        <end position="29"/>
    </location>
</feature>
<evidence type="ECO:0000256" key="3">
    <source>
        <dbReference type="SAM" id="Phobius"/>
    </source>
</evidence>
<dbReference type="PROSITE" id="PS00028">
    <property type="entry name" value="ZINC_FINGER_C2H2_1"/>
    <property type="match status" value="1"/>
</dbReference>
<feature type="compositionally biased region" description="Basic and acidic residues" evidence="2">
    <location>
        <begin position="415"/>
        <end position="429"/>
    </location>
</feature>
<protein>
    <recommendedName>
        <fullName evidence="4">C2H2-type domain-containing protein</fullName>
    </recommendedName>
</protein>
<accession>A0A9P4XPC2</accession>
<evidence type="ECO:0000313" key="5">
    <source>
        <dbReference type="EMBL" id="KAF3075507.1"/>
    </source>
</evidence>
<dbReference type="PROSITE" id="PS50157">
    <property type="entry name" value="ZINC_FINGER_C2H2_2"/>
    <property type="match status" value="1"/>
</dbReference>
<keyword evidence="3" id="KW-0812">Transmembrane</keyword>
<feature type="compositionally biased region" description="Polar residues" evidence="2">
    <location>
        <begin position="252"/>
        <end position="274"/>
    </location>
</feature>
<comment type="caution">
    <text evidence="5">The sequence shown here is derived from an EMBL/GenBank/DDBJ whole genome shotgun (WGS) entry which is preliminary data.</text>
</comment>
<feature type="region of interest" description="Disordered" evidence="2">
    <location>
        <begin position="232"/>
        <end position="290"/>
    </location>
</feature>
<gene>
    <name evidence="5" type="ORF">CFAM422_002134</name>
</gene>
<feature type="compositionally biased region" description="Polar residues" evidence="2">
    <location>
        <begin position="1"/>
        <end position="18"/>
    </location>
</feature>
<sequence>MASSKEMQPSTRPLTHQRSPLSSSASSALTGRQSHARTNSHSHSLLAGALNPTHRITRRKSVTTPGANVAALAAAIRESEQSGAIPIASGGRRNTNTMSKQSAVRAGLMDGLPSPPASLPNKSLLEAKREVQDSAIDDDSNELSADEAAHLDQARIRRASDGQPLTKDGKKSSRVEVRCETCGKGYKHSSCLTKHLWEHTPEWSYTSKLLISKHQQVQLLEAASVLVAMNGNPKERSVTPPDSARDFASEPETASSPTASGYSEQADGQSSADTTPPPITEEGHAFDTSAYRDKRYSMGSVFSRSFQSPQPSNPLLFGSIPNANGFDHGRSGSIDVRPSSSGINANAEDDHDLAAAVELLSCSFGSNSGSRPAVTHVEDAPPVPPVPAQFLDQAASFVSAGFINSYPSRQPESFTRGEMRRGSEDVKMEDSEDDFDMRSRARSDEDDDGVFGPQRSEAARGAADTDTDVVEKVATPDRSRDKAVDKTTPKRRDGGDVSSASTPAKDGGASASVEAAPSARIPTLVQFPLVAAISFATASLGYSVVAELTKGELASVSRSQETQQDIGILAGWRIFELALSWFSGLDGLDVAMMDFLSHGPAMYLLFAFYNLSPRTAIAALAVDVVSASVPFSLLRPFSAVHKPSSKLPNRELIGLPLQLLTAALSTSIYTVVLVTSLRYLLPQIFVLHFNGLPNLEPAYAASYATVLPVTLLFGAAASTFIFPPFATTGKTKEDERVTNFNPVEASLGETMWWNFWGYTTKAKVAIGRTAVTLLVTGVNTYLACAMTIPGVEPTGAAAYAAVWVFAALCTGLGLGLVGRD</sequence>
<keyword evidence="1" id="KW-0862">Zinc</keyword>
<dbReference type="AlphaFoldDB" id="A0A9P4XPC2"/>
<keyword evidence="3" id="KW-1133">Transmembrane helix</keyword>
<feature type="compositionally biased region" description="Basic and acidic residues" evidence="2">
    <location>
        <begin position="469"/>
        <end position="495"/>
    </location>
</feature>
<feature type="compositionally biased region" description="Basic and acidic residues" evidence="2">
    <location>
        <begin position="281"/>
        <end position="290"/>
    </location>
</feature>
<name>A0A9P4XPC2_9HYPO</name>
<proteinExistence type="predicted"/>
<evidence type="ECO:0000259" key="4">
    <source>
        <dbReference type="PROSITE" id="PS50157"/>
    </source>
</evidence>
<feature type="region of interest" description="Disordered" evidence="2">
    <location>
        <begin position="1"/>
        <end position="54"/>
    </location>
</feature>
<evidence type="ECO:0000256" key="1">
    <source>
        <dbReference type="PROSITE-ProRule" id="PRU00042"/>
    </source>
</evidence>
<reference evidence="5 6" key="1">
    <citation type="submission" date="2018-06" db="EMBL/GenBank/DDBJ databases">
        <title>Genome analysis of cellulolytic fungus Trichoderma lentiforme CFAM-422.</title>
        <authorList>
            <person name="Steindorff A.S."/>
            <person name="Formighieri E.F."/>
            <person name="Midorikawa G.E.O."/>
            <person name="Tamietti M.S."/>
            <person name="Ramos E.Z."/>
            <person name="Silva A.S."/>
            <person name="Bon E.P.S."/>
            <person name="Mendes T.D."/>
            <person name="Damaso M.C.T."/>
            <person name="Favaro L.C.L."/>
        </authorList>
    </citation>
    <scope>NUCLEOTIDE SEQUENCE [LARGE SCALE GENOMIC DNA]</scope>
    <source>
        <strain evidence="5 6">CFAM-422</strain>
    </source>
</reference>
<keyword evidence="6" id="KW-1185">Reference proteome</keyword>
<keyword evidence="1" id="KW-0479">Metal-binding</keyword>
<keyword evidence="1" id="KW-0863">Zinc-finger</keyword>
<dbReference type="EMBL" id="QLNT01000003">
    <property type="protein sequence ID" value="KAF3075507.1"/>
    <property type="molecule type" value="Genomic_DNA"/>
</dbReference>
<feature type="region of interest" description="Disordered" evidence="2">
    <location>
        <begin position="405"/>
        <end position="511"/>
    </location>
</feature>
<feature type="transmembrane region" description="Helical" evidence="3">
    <location>
        <begin position="615"/>
        <end position="634"/>
    </location>
</feature>
<organism evidence="5 6">
    <name type="scientific">Trichoderma lentiforme</name>
    <dbReference type="NCBI Taxonomy" id="1567552"/>
    <lineage>
        <taxon>Eukaryota</taxon>
        <taxon>Fungi</taxon>
        <taxon>Dikarya</taxon>
        <taxon>Ascomycota</taxon>
        <taxon>Pezizomycotina</taxon>
        <taxon>Sordariomycetes</taxon>
        <taxon>Hypocreomycetidae</taxon>
        <taxon>Hypocreales</taxon>
        <taxon>Hypocreaceae</taxon>
        <taxon>Trichoderma</taxon>
    </lineage>
</organism>
<evidence type="ECO:0000256" key="2">
    <source>
        <dbReference type="SAM" id="MobiDB-lite"/>
    </source>
</evidence>
<dbReference type="InterPro" id="IPR013087">
    <property type="entry name" value="Znf_C2H2_type"/>
</dbReference>
<feature type="transmembrane region" description="Helical" evidence="3">
    <location>
        <begin position="797"/>
        <end position="817"/>
    </location>
</feature>